<evidence type="ECO:0000256" key="4">
    <source>
        <dbReference type="ARBA" id="ARBA00022552"/>
    </source>
</evidence>
<evidence type="ECO:0000256" key="11">
    <source>
        <dbReference type="SAM" id="MobiDB-lite"/>
    </source>
</evidence>
<organism evidence="13 14">
    <name type="scientific">Vespula vulgaris</name>
    <name type="common">Yellow jacket</name>
    <name type="synonym">Wasp</name>
    <dbReference type="NCBI Taxonomy" id="7454"/>
    <lineage>
        <taxon>Eukaryota</taxon>
        <taxon>Metazoa</taxon>
        <taxon>Ecdysozoa</taxon>
        <taxon>Arthropoda</taxon>
        <taxon>Hexapoda</taxon>
        <taxon>Insecta</taxon>
        <taxon>Pterygota</taxon>
        <taxon>Neoptera</taxon>
        <taxon>Endopterygota</taxon>
        <taxon>Hymenoptera</taxon>
        <taxon>Apocrita</taxon>
        <taxon>Aculeata</taxon>
        <taxon>Vespoidea</taxon>
        <taxon>Vespidae</taxon>
        <taxon>Vespinae</taxon>
        <taxon>Vespula</taxon>
    </lineage>
</organism>
<dbReference type="Gene3D" id="1.25.40.10">
    <property type="entry name" value="Tetratricopeptide repeat domain"/>
    <property type="match status" value="1"/>
</dbReference>
<comment type="subcellular location">
    <subcellularLocation>
        <location evidence="1">Nucleus</location>
        <location evidence="1">Nucleolus</location>
    </subcellularLocation>
</comment>
<keyword evidence="7" id="KW-0677">Repeat</keyword>
<keyword evidence="4" id="KW-0698">rRNA processing</keyword>
<feature type="domain" description="S1 motif" evidence="12">
    <location>
        <begin position="170"/>
        <end position="236"/>
    </location>
</feature>
<feature type="domain" description="S1 motif" evidence="12">
    <location>
        <begin position="424"/>
        <end position="493"/>
    </location>
</feature>
<dbReference type="InterPro" id="IPR011990">
    <property type="entry name" value="TPR-like_helical_dom_sf"/>
</dbReference>
<feature type="compositionally biased region" description="Basic and acidic residues" evidence="11">
    <location>
        <begin position="1012"/>
        <end position="1026"/>
    </location>
</feature>
<dbReference type="GO" id="GO:0008380">
    <property type="term" value="P:RNA splicing"/>
    <property type="evidence" value="ECO:0007669"/>
    <property type="project" value="UniProtKB-KW"/>
</dbReference>
<evidence type="ECO:0000256" key="10">
    <source>
        <dbReference type="ARBA" id="ARBA00073619"/>
    </source>
</evidence>
<dbReference type="PROSITE" id="PS50126">
    <property type="entry name" value="S1"/>
    <property type="match status" value="7"/>
</dbReference>
<protein>
    <recommendedName>
        <fullName evidence="10">rRNA biogenesis protein RRP5</fullName>
    </recommendedName>
</protein>
<feature type="domain" description="S1 motif" evidence="12">
    <location>
        <begin position="683"/>
        <end position="749"/>
    </location>
</feature>
<feature type="compositionally biased region" description="Basic and acidic residues" evidence="11">
    <location>
        <begin position="1733"/>
        <end position="1818"/>
    </location>
</feature>
<feature type="domain" description="S1 motif" evidence="12">
    <location>
        <begin position="798"/>
        <end position="859"/>
    </location>
</feature>
<feature type="compositionally biased region" description="Basic and acidic residues" evidence="11">
    <location>
        <begin position="1054"/>
        <end position="1077"/>
    </location>
</feature>
<dbReference type="Pfam" id="PF03371">
    <property type="entry name" value="PRP38"/>
    <property type="match status" value="1"/>
</dbReference>
<dbReference type="Pfam" id="PF00575">
    <property type="entry name" value="S1"/>
    <property type="match status" value="1"/>
</dbReference>
<dbReference type="InterPro" id="IPR012340">
    <property type="entry name" value="NA-bd_OB-fold"/>
</dbReference>
<dbReference type="PANTHER" id="PTHR23270:SF10">
    <property type="entry name" value="PROTEIN RRP5 HOMOLOG"/>
    <property type="match status" value="1"/>
</dbReference>
<feature type="compositionally biased region" description="Polar residues" evidence="11">
    <location>
        <begin position="1694"/>
        <end position="1707"/>
    </location>
</feature>
<dbReference type="SMART" id="SM00386">
    <property type="entry name" value="HAT"/>
    <property type="match status" value="4"/>
</dbReference>
<dbReference type="FunFam" id="1.25.40.10:FF:000065">
    <property type="entry name" value="Programmed cell death 11"/>
    <property type="match status" value="1"/>
</dbReference>
<feature type="compositionally biased region" description="Polar residues" evidence="11">
    <location>
        <begin position="1000"/>
        <end position="1011"/>
    </location>
</feature>
<evidence type="ECO:0000259" key="12">
    <source>
        <dbReference type="PROSITE" id="PS50126"/>
    </source>
</evidence>
<dbReference type="GO" id="GO:0005681">
    <property type="term" value="C:spliceosomal complex"/>
    <property type="evidence" value="ECO:0007669"/>
    <property type="project" value="UniProtKB-KW"/>
</dbReference>
<keyword evidence="14" id="KW-1185">Reference proteome</keyword>
<evidence type="ECO:0000256" key="9">
    <source>
        <dbReference type="ARBA" id="ARBA00023242"/>
    </source>
</evidence>
<evidence type="ECO:0000313" key="13">
    <source>
        <dbReference type="EMBL" id="KAF7408843.1"/>
    </source>
</evidence>
<keyword evidence="5" id="KW-0507">mRNA processing</keyword>
<feature type="region of interest" description="Disordered" evidence="11">
    <location>
        <begin position="1000"/>
        <end position="1029"/>
    </location>
</feature>
<feature type="region of interest" description="Disordered" evidence="11">
    <location>
        <begin position="1054"/>
        <end position="1084"/>
    </location>
</feature>
<dbReference type="InterPro" id="IPR003029">
    <property type="entry name" value="S1_domain"/>
</dbReference>
<evidence type="ECO:0000256" key="5">
    <source>
        <dbReference type="ARBA" id="ARBA00022664"/>
    </source>
</evidence>
<reference evidence="13" key="1">
    <citation type="journal article" date="2020" name="G3 (Bethesda)">
        <title>High-Quality Assemblies for Three Invasive Social Wasps from the &lt;i&gt;Vespula&lt;/i&gt; Genus.</title>
        <authorList>
            <person name="Harrop T.W.R."/>
            <person name="Guhlin J."/>
            <person name="McLaughlin G.M."/>
            <person name="Permina E."/>
            <person name="Stockwell P."/>
            <person name="Gilligan J."/>
            <person name="Le Lec M.F."/>
            <person name="Gruber M.A.M."/>
            <person name="Quinn O."/>
            <person name="Lovegrove M."/>
            <person name="Duncan E.J."/>
            <person name="Remnant E.J."/>
            <person name="Van Eeckhoven J."/>
            <person name="Graham B."/>
            <person name="Knapp R.A."/>
            <person name="Langford K.W."/>
            <person name="Kronenberg Z."/>
            <person name="Press M.O."/>
            <person name="Eacker S.M."/>
            <person name="Wilson-Rankin E.E."/>
            <person name="Purcell J."/>
            <person name="Lester P.J."/>
            <person name="Dearden P.K."/>
        </authorList>
    </citation>
    <scope>NUCLEOTIDE SEQUENCE</scope>
    <source>
        <strain evidence="13">Marl-1</strain>
    </source>
</reference>
<feature type="region of interest" description="Disordered" evidence="11">
    <location>
        <begin position="1468"/>
        <end position="1487"/>
    </location>
</feature>
<dbReference type="PANTHER" id="PTHR23270">
    <property type="entry name" value="PROGRAMMED CELL DEATH PROTEIN 11 PRE-RRNA PROCESSING PROTEIN RRP5"/>
    <property type="match status" value="1"/>
</dbReference>
<dbReference type="SUPFAM" id="SSF50249">
    <property type="entry name" value="Nucleic acid-binding proteins"/>
    <property type="match status" value="6"/>
</dbReference>
<evidence type="ECO:0000256" key="6">
    <source>
        <dbReference type="ARBA" id="ARBA00022728"/>
    </source>
</evidence>
<feature type="compositionally biased region" description="Basic and acidic residues" evidence="11">
    <location>
        <begin position="1133"/>
        <end position="1151"/>
    </location>
</feature>
<keyword evidence="3" id="KW-0690">Ribosome biogenesis</keyword>
<keyword evidence="8" id="KW-0508">mRNA splicing</keyword>
<dbReference type="GO" id="GO:0003723">
    <property type="term" value="F:RNA binding"/>
    <property type="evidence" value="ECO:0007669"/>
    <property type="project" value="TreeGrafter"/>
</dbReference>
<dbReference type="SMART" id="SM00316">
    <property type="entry name" value="S1"/>
    <property type="match status" value="7"/>
</dbReference>
<evidence type="ECO:0000256" key="7">
    <source>
        <dbReference type="ARBA" id="ARBA00022737"/>
    </source>
</evidence>
<evidence type="ECO:0000256" key="8">
    <source>
        <dbReference type="ARBA" id="ARBA00023187"/>
    </source>
</evidence>
<dbReference type="GO" id="GO:0006397">
    <property type="term" value="P:mRNA processing"/>
    <property type="evidence" value="ECO:0007669"/>
    <property type="project" value="UniProtKB-KW"/>
</dbReference>
<dbReference type="GO" id="GO:0032040">
    <property type="term" value="C:small-subunit processome"/>
    <property type="evidence" value="ECO:0007669"/>
    <property type="project" value="TreeGrafter"/>
</dbReference>
<dbReference type="InterPro" id="IPR045209">
    <property type="entry name" value="Rrp5"/>
</dbReference>
<evidence type="ECO:0000256" key="2">
    <source>
        <dbReference type="ARBA" id="ARBA00006164"/>
    </source>
</evidence>
<feature type="compositionally biased region" description="Basic and acidic residues" evidence="11">
    <location>
        <begin position="1473"/>
        <end position="1485"/>
    </location>
</feature>
<feature type="domain" description="S1 motif" evidence="12">
    <location>
        <begin position="67"/>
        <end position="154"/>
    </location>
</feature>
<keyword evidence="9" id="KW-0539">Nucleus</keyword>
<gene>
    <name evidence="13" type="ORF">HZH66_003380</name>
</gene>
<dbReference type="InterPro" id="IPR005037">
    <property type="entry name" value="PRP38"/>
</dbReference>
<dbReference type="InterPro" id="IPR003107">
    <property type="entry name" value="HAT"/>
</dbReference>
<keyword evidence="6" id="KW-0747">Spliceosome</keyword>
<comment type="similarity">
    <text evidence="2">Belongs to the PRP38 family.</text>
</comment>
<dbReference type="SUPFAM" id="SSF48452">
    <property type="entry name" value="TPR-like"/>
    <property type="match status" value="2"/>
</dbReference>
<dbReference type="Gene3D" id="2.40.50.140">
    <property type="entry name" value="Nucleic acid-binding proteins"/>
    <property type="match status" value="4"/>
</dbReference>
<name>A0A834NIM7_VESVU</name>
<proteinExistence type="inferred from homology"/>
<feature type="domain" description="S1 motif" evidence="12">
    <location>
        <begin position="595"/>
        <end position="672"/>
    </location>
</feature>
<dbReference type="Pfam" id="PF23240">
    <property type="entry name" value="HAT_PRP39_N"/>
    <property type="match status" value="1"/>
</dbReference>
<accession>A0A834NIM7</accession>
<evidence type="ECO:0000256" key="3">
    <source>
        <dbReference type="ARBA" id="ARBA00022517"/>
    </source>
</evidence>
<dbReference type="GO" id="GO:0006364">
    <property type="term" value="P:rRNA processing"/>
    <property type="evidence" value="ECO:0007669"/>
    <property type="project" value="UniProtKB-KW"/>
</dbReference>
<comment type="caution">
    <text evidence="13">The sequence shown here is derived from an EMBL/GenBank/DDBJ whole genome shotgun (WGS) entry which is preliminary data.</text>
</comment>
<evidence type="ECO:0000256" key="1">
    <source>
        <dbReference type="ARBA" id="ARBA00004604"/>
    </source>
</evidence>
<dbReference type="EMBL" id="JACSEA010000002">
    <property type="protein sequence ID" value="KAF7408843.1"/>
    <property type="molecule type" value="Genomic_DNA"/>
</dbReference>
<dbReference type="FunFam" id="2.40.50.140:FF:000196">
    <property type="entry name" value="rRNA biogenesis protein RRP5"/>
    <property type="match status" value="1"/>
</dbReference>
<feature type="domain" description="S1 motif" evidence="12">
    <location>
        <begin position="513"/>
        <end position="581"/>
    </location>
</feature>
<dbReference type="Proteomes" id="UP000614350">
    <property type="component" value="Unassembled WGS sequence"/>
</dbReference>
<evidence type="ECO:0000313" key="14">
    <source>
        <dbReference type="Proteomes" id="UP000614350"/>
    </source>
</evidence>
<feature type="region of interest" description="Disordered" evidence="11">
    <location>
        <begin position="1105"/>
        <end position="1156"/>
    </location>
</feature>
<sequence length="1847" mass="212426">MTLQSFPRGGEKHKNIATSAQLFHKNTEHKKKGKKKNKKKLAKESDQEFNFVAHTAERLSNATLCEGLTILGRICQVREYELIVSLPGGLNGQLKAPNISKSYNDLLVNLVRGELNHLSQYEPLTELYSVGEYVVCYVQSTQANGKWNIQLSLESHLINQNVDINYLVIGTRLVCSVSSVEDHGYIVDTGIPNVRAFISNKDVDADKKYFLGKQVFCYIKELQTTNNVTTINLSTKQKLIWKVIDYEIESLDVLTPGTRVPLRVTNILSNGLQVSYGKGHVGYINRIYMDKSVSSYTEDMMINGTLMYIMPTVKFGYFSLITNKKPEMEARSDNMNRGDIVEKATVLFRESNGIVLRLNSHLRGFVSLHRTGISFDKVATKFIPDSVHKCRVLFYNWMEKMYTCTMQHDELLEKHFTESDLSVGDILRVQIRNINTENNYMTVNVGKMIGTVSSDHISDFGSNIMGTLKVGQWIEARVLNINKEKNKIQFTLKESLLRSNFPILSDIRNAKCGSRHHGTIVQINKNGLLVRFFGEVKGWLPCIYLEKGTASVNWNYSVGQTIAVYIESVNENEKKMKLNLISNIANIRKNELLIGQVVEGNVIEASTEGIRLQIKDKEEYPQEGFLPAGHMAPCIEIGRLLASKCIPGDVISALVFATEPSLLLSRTFLSDEKHRELKQLKAGDSIPSSVKDIAQDGVRVVLPINNYKKYGFVPYNKISNFDMIQANQMLFVKITNIDKKEEQLNLTMSLEKLWMQESDEGLKIMGSVDLLNLYFNKIKELVSNSYYKGRPISTASIGQVVTGRIDKITNHGLTLKLQNNLEGTVREEHYSGNVKVGDEVSGKILWINYVHEFVEVTLLPSIVCKINSKQNTNVPTKTLLRGEIVMVSQWFILVLLKGKGKGTLAALPARRHVNDLRPDLRPYIFLSRIRCYAILNKQESDIMPICMLKSAFEISRKAALSKVMQKQRATLKRRSEIVSIDEDDKTEELVKMQNYPKKNAFNTMVSNNGIERSNEDQSPRKRKLEEESVMCKNKKLKKKIQNLNAIGKTEDEFENAKNAKDRNKSDRNNQDKSDNKKNIKVNDGNVLGIPQCGFYWDTMPDSRLTTDIRTSSDSEDDAEEQKKSKVKKLSAAQRREQERQKEREIREREEALASNQMPNSVDQFDRLALASPDSSLVWLQYMAYHLQATEVEKARAIARRAIKTINFREENEKLNVWNAWLNLESKFGTPEALNDVFQEAVRTNDALKVYTHMLTVHVEAGRQFELEKLVNTFIGKFKQNPQVWVECGSALLKLGLKDKSRQVMQRALQSLPLSEHVSIMLRFANLENQFGEKERSQTLFEQILSSYPKRVDIWSSYVDSLVKSEEIFIARKVLERAIVQNLPPKKMKVLFKKFISFEEKHGTPEDVEHVQRIATDYIENQCGERINTHKSSAVVKVETPRVSQSKYARSGRYRRLKLCLCVGSPWNNSSGCEEERRSNQKEGKKSNVLPLWGNERTMNLNPLILTNIQSSHYFKVNLYELKTYHEVIDEIYYKVSHLEPWEKGSRKTAGQTGMCGGVRGVGAGGIVSTAYCLLFKLFTLRLTRKQLNGLINHLDSPYIRALGFMYIRYTQPPADLFSWYSDYLEDEEEVDVKAGGGQVMKMGDILKQFLTKLEWFSTLFPRIPVPIQKELEHRLAERFPQQTINARNAKPPITLNSHGKYSNNSTSGRRDNGNLMRNQQPRHIPDNEAQWGEAERASHWRARSDEDRKDKYRKRERERDADRDRVRERERDRARERDREREGHFRHSSSRDRSRRSRDYRSRSRERSYRDQSRDRHRDKDRHRSRRSSPYDYTAALACEKERQRRE</sequence>
<feature type="region of interest" description="Disordered" evidence="11">
    <location>
        <begin position="1682"/>
        <end position="1847"/>
    </location>
</feature>